<gene>
    <name evidence="1" type="ORF">E5Z02_11470</name>
</gene>
<accession>A0ABY2PGM4</accession>
<dbReference type="EMBL" id="SRZK01000086">
    <property type="protein sequence ID" value="TGZ10164.1"/>
    <property type="molecule type" value="Genomic_DNA"/>
</dbReference>
<sequence>ASWGRMFPAPGAPAAPGGAEAAHWLRELHTPPPL</sequence>
<protein>
    <submittedName>
        <fullName evidence="1">Aminoglycoside phosphotransferase family protein</fullName>
    </submittedName>
</protein>
<comment type="caution">
    <text evidence="1">The sequence shown here is derived from an EMBL/GenBank/DDBJ whole genome shotgun (WGS) entry which is preliminary data.</text>
</comment>
<name>A0ABY2PGM4_9ACTN</name>
<proteinExistence type="predicted"/>
<keyword evidence="2" id="KW-1185">Reference proteome</keyword>
<feature type="non-terminal residue" evidence="1">
    <location>
        <position position="1"/>
    </location>
</feature>
<evidence type="ECO:0000313" key="2">
    <source>
        <dbReference type="Proteomes" id="UP000306274"/>
    </source>
</evidence>
<reference evidence="1 2" key="1">
    <citation type="submission" date="2019-04" db="EMBL/GenBank/DDBJ databases">
        <title>Streptomyces rhizosphaericola sp. nov., an actinobacterium isolated from the wheat rhizosphere.</title>
        <authorList>
            <person name="Vargas Hoyos H.A."/>
            <person name="Santos S.N."/>
            <person name="Genuario D.B."/>
            <person name="Melo I.S."/>
            <person name="Da Silva L.J."/>
            <person name="Da Silva F.S.P."/>
            <person name="Zucchi T.D."/>
        </authorList>
    </citation>
    <scope>NUCLEOTIDE SEQUENCE [LARGE SCALE GENOMIC DNA]</scope>
    <source>
        <strain evidence="1 2">1AS2c</strain>
    </source>
</reference>
<organism evidence="1 2">
    <name type="scientific">Streptomyces rhizosphaericola</name>
    <dbReference type="NCBI Taxonomy" id="2564098"/>
    <lineage>
        <taxon>Bacteria</taxon>
        <taxon>Bacillati</taxon>
        <taxon>Actinomycetota</taxon>
        <taxon>Actinomycetes</taxon>
        <taxon>Kitasatosporales</taxon>
        <taxon>Streptomycetaceae</taxon>
        <taxon>Streptomyces</taxon>
    </lineage>
</organism>
<evidence type="ECO:0000313" key="1">
    <source>
        <dbReference type="EMBL" id="TGZ10164.1"/>
    </source>
</evidence>
<dbReference type="Proteomes" id="UP000306274">
    <property type="component" value="Unassembled WGS sequence"/>
</dbReference>